<feature type="region of interest" description="Disordered" evidence="1">
    <location>
        <begin position="22"/>
        <end position="177"/>
    </location>
</feature>
<accession>B3GY46</accession>
<name>B3GY46_ACTP7</name>
<dbReference type="Proteomes" id="UP000001226">
    <property type="component" value="Chromosome"/>
</dbReference>
<proteinExistence type="predicted"/>
<feature type="compositionally biased region" description="Basic and acidic residues" evidence="1">
    <location>
        <begin position="49"/>
        <end position="175"/>
    </location>
</feature>
<dbReference type="SUPFAM" id="SSF56925">
    <property type="entry name" value="OMPA-like"/>
    <property type="match status" value="1"/>
</dbReference>
<dbReference type="InterPro" id="IPR011250">
    <property type="entry name" value="OMP/PagP_B-barrel"/>
</dbReference>
<gene>
    <name evidence="3" type="ordered locus">APP7_1217</name>
</gene>
<dbReference type="PANTHER" id="PTHR34008">
    <property type="entry name" value="REPETITIVE PROLINE-RICH CELL WALL PROTEIN 1"/>
    <property type="match status" value="1"/>
</dbReference>
<dbReference type="KEGG" id="apa:APP7_1217"/>
<dbReference type="InterPro" id="IPR054843">
    <property type="entry name" value="Slam_hemophilin_C"/>
</dbReference>
<dbReference type="PANTHER" id="PTHR34008:SF2">
    <property type="entry name" value="REPETITIVE PROLINE-RICH CELL WALL PROTEIN 1"/>
    <property type="match status" value="1"/>
</dbReference>
<feature type="domain" description="Transferrin-binding protein B C-lobe/N-lobe beta-barrel" evidence="2">
    <location>
        <begin position="265"/>
        <end position="386"/>
    </location>
</feature>
<dbReference type="InterPro" id="IPR001677">
    <property type="entry name" value="TbpB_B_D"/>
</dbReference>
<dbReference type="PROSITE" id="PS51257">
    <property type="entry name" value="PROKAR_LIPOPROTEIN"/>
    <property type="match status" value="1"/>
</dbReference>
<dbReference type="HOGENOM" id="CLU_069306_0_0_6"/>
<dbReference type="Pfam" id="PF01298">
    <property type="entry name" value="TbpB_B_D"/>
    <property type="match status" value="1"/>
</dbReference>
<feature type="compositionally biased region" description="Basic and acidic residues" evidence="1">
    <location>
        <begin position="25"/>
        <end position="40"/>
    </location>
</feature>
<reference evidence="4" key="1">
    <citation type="submission" date="2008-06" db="EMBL/GenBank/DDBJ databases">
        <title>Genome and proteome analysis of A. pleuropneumoniae serotype 7.</title>
        <authorList>
            <person name="Linke B."/>
            <person name="Buettner F."/>
            <person name="Martinez-Arias R."/>
            <person name="Goesmann A."/>
            <person name="Baltes N."/>
            <person name="Tegetmeyer H."/>
            <person name="Singh M."/>
            <person name="Gerlach G.F."/>
        </authorList>
    </citation>
    <scope>NUCLEOTIDE SEQUENCE [LARGE SCALE GENOMIC DNA]</scope>
    <source>
        <strain evidence="4">AP76</strain>
    </source>
</reference>
<dbReference type="NCBIfam" id="NF041636">
    <property type="entry name" value="slam_lipo"/>
    <property type="match status" value="1"/>
</dbReference>
<dbReference type="Gene3D" id="2.40.160.90">
    <property type="match status" value="1"/>
</dbReference>
<evidence type="ECO:0000259" key="2">
    <source>
        <dbReference type="Pfam" id="PF01298"/>
    </source>
</evidence>
<evidence type="ECO:0000256" key="1">
    <source>
        <dbReference type="SAM" id="MobiDB-lite"/>
    </source>
</evidence>
<dbReference type="AlphaFoldDB" id="B3GY46"/>
<protein>
    <recommendedName>
        <fullName evidence="2">Transferrin-binding protein B C-lobe/N-lobe beta-barrel domain-containing protein</fullName>
    </recommendedName>
</protein>
<evidence type="ECO:0000313" key="3">
    <source>
        <dbReference type="EMBL" id="ACE61869.1"/>
    </source>
</evidence>
<dbReference type="EMBL" id="CP001091">
    <property type="protein sequence ID" value="ACE61869.1"/>
    <property type="molecule type" value="Genomic_DNA"/>
</dbReference>
<sequence length="388" mass="43210">MKNITKFAVTLLAGLVITACGSKNHSIDIKPKSDKPKQEQPKQPQPKQDQPKQEQPKQEQPKQEQPKQEQPKQDQPKQEQPKQEQPKQEQPKQEQPKQDQPKQEQPKQDQPKQDQPKQEQPKQDQPKQEQPKQDQPKQDQPKQDQPKQDQPKQDQPKQDQPKQEQPKQDQPKDKTSGGVFIVEGVSKNLPQLTKEKLTDANLNSIKVDGIEIKFADATKAEGNWKVSPDNSLVVCCDKYSSVRFGVYESKGKSYSFYNGNATAEMPTSGKFTYTGDAYLLASVVGNGAESIGTSKFEADFGTKKLTGTLTFDKLKDSKNVDIDSKISGNSFTGKATFDSFKGTDAIVEGKFYGENAKELAGAFDSAKEKGAKLGDKSWGGVFGAKQQK</sequence>
<organism evidence="3 4">
    <name type="scientific">Actinobacillus pleuropneumoniae serotype 7 (strain AP76)</name>
    <dbReference type="NCBI Taxonomy" id="537457"/>
    <lineage>
        <taxon>Bacteria</taxon>
        <taxon>Pseudomonadati</taxon>
        <taxon>Pseudomonadota</taxon>
        <taxon>Gammaproteobacteria</taxon>
        <taxon>Pasteurellales</taxon>
        <taxon>Pasteurellaceae</taxon>
        <taxon>Actinobacillus</taxon>
    </lineage>
</organism>
<evidence type="ECO:0000313" key="4">
    <source>
        <dbReference type="Proteomes" id="UP000001226"/>
    </source>
</evidence>